<keyword evidence="1" id="KW-1133">Transmembrane helix</keyword>
<accession>A0A0F9LW42</accession>
<dbReference type="EMBL" id="LAZR01010143">
    <property type="protein sequence ID" value="KKM68575.1"/>
    <property type="molecule type" value="Genomic_DNA"/>
</dbReference>
<gene>
    <name evidence="2" type="ORF">LCGC14_1459500</name>
</gene>
<keyword evidence="1" id="KW-0812">Transmembrane</keyword>
<comment type="caution">
    <text evidence="2">The sequence shown here is derived from an EMBL/GenBank/DDBJ whole genome shotgun (WGS) entry which is preliminary data.</text>
</comment>
<protein>
    <submittedName>
        <fullName evidence="2">Uncharacterized protein</fullName>
    </submittedName>
</protein>
<sequence>MGLVDGLTALAVIVGFFYIIAAQVLKKNPQAFDKIQQYFSSKQKPPEDLRDKMQQIYPEKRMGL</sequence>
<dbReference type="AlphaFoldDB" id="A0A0F9LW42"/>
<evidence type="ECO:0000313" key="2">
    <source>
        <dbReference type="EMBL" id="KKM68575.1"/>
    </source>
</evidence>
<keyword evidence="1" id="KW-0472">Membrane</keyword>
<name>A0A0F9LW42_9ZZZZ</name>
<evidence type="ECO:0000256" key="1">
    <source>
        <dbReference type="SAM" id="Phobius"/>
    </source>
</evidence>
<reference evidence="2" key="1">
    <citation type="journal article" date="2015" name="Nature">
        <title>Complex archaea that bridge the gap between prokaryotes and eukaryotes.</title>
        <authorList>
            <person name="Spang A."/>
            <person name="Saw J.H."/>
            <person name="Jorgensen S.L."/>
            <person name="Zaremba-Niedzwiedzka K."/>
            <person name="Martijn J."/>
            <person name="Lind A.E."/>
            <person name="van Eijk R."/>
            <person name="Schleper C."/>
            <person name="Guy L."/>
            <person name="Ettema T.J."/>
        </authorList>
    </citation>
    <scope>NUCLEOTIDE SEQUENCE</scope>
</reference>
<organism evidence="2">
    <name type="scientific">marine sediment metagenome</name>
    <dbReference type="NCBI Taxonomy" id="412755"/>
    <lineage>
        <taxon>unclassified sequences</taxon>
        <taxon>metagenomes</taxon>
        <taxon>ecological metagenomes</taxon>
    </lineage>
</organism>
<proteinExistence type="predicted"/>
<feature type="transmembrane region" description="Helical" evidence="1">
    <location>
        <begin position="6"/>
        <end position="25"/>
    </location>
</feature>